<evidence type="ECO:0000259" key="2">
    <source>
        <dbReference type="PROSITE" id="PS50192"/>
    </source>
</evidence>
<organism evidence="3 4">
    <name type="scientific">Ordospora colligata OC4</name>
    <dbReference type="NCBI Taxonomy" id="1354746"/>
    <lineage>
        <taxon>Eukaryota</taxon>
        <taxon>Fungi</taxon>
        <taxon>Fungi incertae sedis</taxon>
        <taxon>Microsporidia</taxon>
        <taxon>Ordosporidae</taxon>
        <taxon>Ordospora</taxon>
    </lineage>
</organism>
<dbReference type="Proteomes" id="UP000031056">
    <property type="component" value="Unassembled WGS sequence"/>
</dbReference>
<dbReference type="InParanoid" id="A0A0B2UM76"/>
<feature type="domain" description="T-SNARE coiled-coil homology" evidence="2">
    <location>
        <begin position="8"/>
        <end position="70"/>
    </location>
</feature>
<keyword evidence="1" id="KW-1133">Transmembrane helix</keyword>
<dbReference type="AlphaFoldDB" id="A0A0B2UM76"/>
<dbReference type="InterPro" id="IPR000727">
    <property type="entry name" value="T_SNARE_dom"/>
</dbReference>
<dbReference type="HOGENOM" id="CLU_186268_0_0_1"/>
<dbReference type="VEuPathDB" id="MicrosporidiaDB:M896_010150"/>
<reference evidence="3 4" key="1">
    <citation type="journal article" date="2014" name="MBio">
        <title>The Ordospora colligata genome; evolution of extreme reduction in microsporidia and host-to-parasite horizontal gene transfer.</title>
        <authorList>
            <person name="Pombert J.-F."/>
            <person name="Haag K.L."/>
            <person name="Beidas S."/>
            <person name="Ebert D."/>
            <person name="Keeling P.J."/>
        </authorList>
    </citation>
    <scope>NUCLEOTIDE SEQUENCE [LARGE SCALE GENOMIC DNA]</scope>
    <source>
        <strain evidence="3 4">OC4</strain>
    </source>
</reference>
<proteinExistence type="predicted"/>
<gene>
    <name evidence="3" type="ORF">M896_010150</name>
</gene>
<dbReference type="GeneID" id="26260858"/>
<keyword evidence="4" id="KW-1185">Reference proteome</keyword>
<keyword evidence="1" id="KW-0812">Transmembrane</keyword>
<evidence type="ECO:0000313" key="3">
    <source>
        <dbReference type="EMBL" id="KHN70364.1"/>
    </source>
</evidence>
<dbReference type="SUPFAM" id="SSF58038">
    <property type="entry name" value="SNARE fusion complex"/>
    <property type="match status" value="1"/>
</dbReference>
<evidence type="ECO:0000313" key="4">
    <source>
        <dbReference type="Proteomes" id="UP000031056"/>
    </source>
</evidence>
<keyword evidence="1" id="KW-0472">Membrane</keyword>
<sequence>MKKMYDDVDEEDMNEDEGQMLISRLGTLRNISIDMTKEIEKQNKKMSQLDQSFQLSLSRIFATIKSVKNSSPKRFRSWIYFIFGGLLLSLLFFVLFIAI</sequence>
<dbReference type="EMBL" id="JOKQ01000001">
    <property type="protein sequence ID" value="KHN70364.1"/>
    <property type="molecule type" value="Genomic_DNA"/>
</dbReference>
<dbReference type="Gene3D" id="1.20.5.110">
    <property type="match status" value="1"/>
</dbReference>
<dbReference type="RefSeq" id="XP_014564406.1">
    <property type="nucleotide sequence ID" value="XM_014708920.1"/>
</dbReference>
<comment type="caution">
    <text evidence="3">The sequence shown here is derived from an EMBL/GenBank/DDBJ whole genome shotgun (WGS) entry which is preliminary data.</text>
</comment>
<evidence type="ECO:0000256" key="1">
    <source>
        <dbReference type="SAM" id="Phobius"/>
    </source>
</evidence>
<protein>
    <recommendedName>
        <fullName evidence="2">t-SNARE coiled-coil homology domain-containing protein</fullName>
    </recommendedName>
</protein>
<feature type="transmembrane region" description="Helical" evidence="1">
    <location>
        <begin position="78"/>
        <end position="98"/>
    </location>
</feature>
<accession>A0A0B2UM76</accession>
<dbReference type="PROSITE" id="PS50192">
    <property type="entry name" value="T_SNARE"/>
    <property type="match status" value="1"/>
</dbReference>
<name>A0A0B2UM76_9MICR</name>